<proteinExistence type="predicted"/>
<feature type="compositionally biased region" description="Gly residues" evidence="1">
    <location>
        <begin position="65"/>
        <end position="81"/>
    </location>
</feature>
<gene>
    <name evidence="2" type="ORF">AVDCRST_MAG16-2428</name>
</gene>
<feature type="non-terminal residue" evidence="2">
    <location>
        <position position="1"/>
    </location>
</feature>
<dbReference type="AlphaFoldDB" id="A0A6J4MD51"/>
<evidence type="ECO:0000256" key="1">
    <source>
        <dbReference type="SAM" id="MobiDB-lite"/>
    </source>
</evidence>
<dbReference type="EMBL" id="CADCUE010000227">
    <property type="protein sequence ID" value="CAA9352077.1"/>
    <property type="molecule type" value="Genomic_DNA"/>
</dbReference>
<reference evidence="2" key="1">
    <citation type="submission" date="2020-02" db="EMBL/GenBank/DDBJ databases">
        <authorList>
            <person name="Meier V. D."/>
        </authorList>
    </citation>
    <scope>NUCLEOTIDE SEQUENCE</scope>
    <source>
        <strain evidence="2">AVDCRST_MAG16</strain>
    </source>
</reference>
<name>A0A6J4MD51_9ACTN</name>
<feature type="region of interest" description="Disordered" evidence="1">
    <location>
        <begin position="1"/>
        <end position="140"/>
    </location>
</feature>
<accession>A0A6J4MD51</accession>
<organism evidence="2">
    <name type="scientific">uncultured Frankineae bacterium</name>
    <dbReference type="NCBI Taxonomy" id="437475"/>
    <lineage>
        <taxon>Bacteria</taxon>
        <taxon>Bacillati</taxon>
        <taxon>Actinomycetota</taxon>
        <taxon>Actinomycetes</taxon>
        <taxon>Frankiales</taxon>
        <taxon>environmental samples</taxon>
    </lineage>
</organism>
<feature type="compositionally biased region" description="Basic residues" evidence="1">
    <location>
        <begin position="1"/>
        <end position="10"/>
    </location>
</feature>
<sequence length="140" mass="15193">EASARRRGQRPGRVLVPRRAPDGPARLRAAQRLPGPAGVLRRDGGRAASRPCVRHRGRPLVRDGAGAGRGAPGHGRPGPGLRGLPVLGRRPSRAGRAGHRDRRVLRAPARPRRGPGRRPRRRPGRRHARRARRPLPSGPV</sequence>
<protein>
    <submittedName>
        <fullName evidence="2">Uncharacterized protein</fullName>
    </submittedName>
</protein>
<feature type="non-terminal residue" evidence="2">
    <location>
        <position position="140"/>
    </location>
</feature>
<evidence type="ECO:0000313" key="2">
    <source>
        <dbReference type="EMBL" id="CAA9352077.1"/>
    </source>
</evidence>
<feature type="compositionally biased region" description="Basic residues" evidence="1">
    <location>
        <begin position="90"/>
        <end position="133"/>
    </location>
</feature>